<dbReference type="InterPro" id="IPR051225">
    <property type="entry name" value="NAD(P)_epim/dehydratase"/>
</dbReference>
<evidence type="ECO:0000256" key="5">
    <source>
        <dbReference type="ARBA" id="ARBA00066604"/>
    </source>
</evidence>
<dbReference type="Gene3D" id="3.40.50.720">
    <property type="entry name" value="NAD(P)-binding Rossmann-like Domain"/>
    <property type="match status" value="1"/>
</dbReference>
<dbReference type="InterPro" id="IPR036291">
    <property type="entry name" value="NAD(P)-bd_dom_sf"/>
</dbReference>
<comment type="function">
    <text evidence="3">Catalyzes the NAD(+)-dependent oxidation of L-threonine to 2-amino-3-ketobutyrate, mediating L-threonine catabolism.</text>
</comment>
<accession>A0AB34IFW9</accession>
<dbReference type="PANTHER" id="PTHR42687">
    <property type="entry name" value="L-THREONINE 3-DEHYDROGENASE"/>
    <property type="match status" value="1"/>
</dbReference>
<dbReference type="EMBL" id="JBGBPQ010000027">
    <property type="protein sequence ID" value="KAL1498745.1"/>
    <property type="molecule type" value="Genomic_DNA"/>
</dbReference>
<evidence type="ECO:0000313" key="8">
    <source>
        <dbReference type="EMBL" id="KAL1498745.1"/>
    </source>
</evidence>
<gene>
    <name evidence="8" type="ORF">AB1Y20_014055</name>
</gene>
<evidence type="ECO:0000256" key="6">
    <source>
        <dbReference type="ARBA" id="ARBA00069940"/>
    </source>
</evidence>
<evidence type="ECO:0000256" key="1">
    <source>
        <dbReference type="ARBA" id="ARBA00007637"/>
    </source>
</evidence>
<evidence type="ECO:0000256" key="3">
    <source>
        <dbReference type="ARBA" id="ARBA00059023"/>
    </source>
</evidence>
<dbReference type="CDD" id="cd05272">
    <property type="entry name" value="TDH_SDR_e"/>
    <property type="match status" value="1"/>
</dbReference>
<dbReference type="EC" id="1.1.1.103" evidence="5"/>
<comment type="catalytic activity">
    <reaction evidence="2">
        <text>L-threonine + NAD(+) = (2S)-2-amino-3-oxobutanoate + NADH + H(+)</text>
        <dbReference type="Rhea" id="RHEA:13161"/>
        <dbReference type="ChEBI" id="CHEBI:15378"/>
        <dbReference type="ChEBI" id="CHEBI:57540"/>
        <dbReference type="ChEBI" id="CHEBI:57926"/>
        <dbReference type="ChEBI" id="CHEBI:57945"/>
        <dbReference type="ChEBI" id="CHEBI:78948"/>
        <dbReference type="EC" id="1.1.1.103"/>
    </reaction>
</comment>
<proteinExistence type="inferred from homology"/>
<dbReference type="Pfam" id="PF01370">
    <property type="entry name" value="Epimerase"/>
    <property type="match status" value="1"/>
</dbReference>
<dbReference type="AlphaFoldDB" id="A0AB34IFW9"/>
<reference evidence="8 9" key="1">
    <citation type="journal article" date="2024" name="Science">
        <title>Giant polyketide synthase enzymes in the biosynthesis of giant marine polyether toxins.</title>
        <authorList>
            <person name="Fallon T.R."/>
            <person name="Shende V.V."/>
            <person name="Wierzbicki I.H."/>
            <person name="Pendleton A.L."/>
            <person name="Watervoot N.F."/>
            <person name="Auber R.P."/>
            <person name="Gonzalez D.J."/>
            <person name="Wisecaver J.H."/>
            <person name="Moore B.S."/>
        </authorList>
    </citation>
    <scope>NUCLEOTIDE SEQUENCE [LARGE SCALE GENOMIC DNA]</scope>
    <source>
        <strain evidence="8 9">12B1</strain>
    </source>
</reference>
<comment type="pathway">
    <text evidence="4">Amino-acid degradation; L-threonine degradation via oxydo-reductase pathway; glycine from L-threonine: step 1/2.</text>
</comment>
<dbReference type="GO" id="GO:0008743">
    <property type="term" value="F:L-threonine 3-dehydrogenase activity"/>
    <property type="evidence" value="ECO:0007669"/>
    <property type="project" value="UniProtKB-EC"/>
</dbReference>
<feature type="domain" description="NAD-dependent epimerase/dehydratase" evidence="7">
    <location>
        <begin position="18"/>
        <end position="254"/>
    </location>
</feature>
<dbReference type="InterPro" id="IPR001509">
    <property type="entry name" value="Epimerase_deHydtase"/>
</dbReference>
<name>A0AB34IFW9_PRYPA</name>
<evidence type="ECO:0000259" key="7">
    <source>
        <dbReference type="Pfam" id="PF01370"/>
    </source>
</evidence>
<evidence type="ECO:0000313" key="9">
    <source>
        <dbReference type="Proteomes" id="UP001515480"/>
    </source>
</evidence>
<dbReference type="Proteomes" id="UP001515480">
    <property type="component" value="Unassembled WGS sequence"/>
</dbReference>
<organism evidence="8 9">
    <name type="scientific">Prymnesium parvum</name>
    <name type="common">Toxic golden alga</name>
    <dbReference type="NCBI Taxonomy" id="97485"/>
    <lineage>
        <taxon>Eukaryota</taxon>
        <taxon>Haptista</taxon>
        <taxon>Haptophyta</taxon>
        <taxon>Prymnesiophyceae</taxon>
        <taxon>Prymnesiales</taxon>
        <taxon>Prymnesiaceae</taxon>
        <taxon>Prymnesium</taxon>
    </lineage>
</organism>
<comment type="similarity">
    <text evidence="1">Belongs to the NAD(P)-dependent epimerase/dehydratase family.</text>
</comment>
<comment type="caution">
    <text evidence="8">The sequence shown here is derived from an EMBL/GenBank/DDBJ whole genome shotgun (WGS) entry which is preliminary data.</text>
</comment>
<protein>
    <recommendedName>
        <fullName evidence="6">L-threonine 3-dehydrogenase, mitochondrial</fullName>
        <ecNumber evidence="5">1.1.1.103</ecNumber>
    </recommendedName>
</protein>
<dbReference type="SUPFAM" id="SSF51735">
    <property type="entry name" value="NAD(P)-binding Rossmann-fold domains"/>
    <property type="match status" value="1"/>
</dbReference>
<evidence type="ECO:0000256" key="2">
    <source>
        <dbReference type="ARBA" id="ARBA00050613"/>
    </source>
</evidence>
<keyword evidence="9" id="KW-1185">Reference proteome</keyword>
<dbReference type="FunFam" id="3.40.50.720:FF:000077">
    <property type="entry name" value="L-threonine 3-dehydrogenase, mitochondrial"/>
    <property type="match status" value="1"/>
</dbReference>
<sequence>MQEGAFRSIAKRAKKSVILLTGACGQVGQELTPALRARYGAENVIASDVRSAPDELKAGGPFKYLDVTQAEQLARIVTENGVDTIVHLAALLSATGEKNPQLALQINNQGVTNVLEVARSNKLRVFSPSTIAVFGPSTPRDNTPDSTIMRPTTMYGVTKVHLELLGEYYHSKFGVDFRSLRYPGVVSSLAQPGGGTTDYAVEIYHEALASGRYTCFLAADTELPMMYMPDLLRATIGLMDAPSERLTQRTYNIGALSFTPAQLAASIKKQIPEFTIDYAPDFRQAIAETWPKQLDDSHARRDWGWRPEYDIDRMTEDMLSNLRSMTIERELAEDIRKAAEQRENMMKYLAEEGDTVVL</sequence>
<dbReference type="PANTHER" id="PTHR42687:SF1">
    <property type="entry name" value="L-THREONINE 3-DEHYDROGENASE, MITOCHONDRIAL"/>
    <property type="match status" value="1"/>
</dbReference>
<dbReference type="GO" id="GO:0006567">
    <property type="term" value="P:L-threonine catabolic process"/>
    <property type="evidence" value="ECO:0007669"/>
    <property type="project" value="TreeGrafter"/>
</dbReference>
<evidence type="ECO:0000256" key="4">
    <source>
        <dbReference type="ARBA" id="ARBA00060557"/>
    </source>
</evidence>